<evidence type="ECO:0008006" key="4">
    <source>
        <dbReference type="Google" id="ProtNLM"/>
    </source>
</evidence>
<proteinExistence type="predicted"/>
<name>A0ABY4AGN3_9BURK</name>
<protein>
    <recommendedName>
        <fullName evidence="4">UrcA family protein</fullName>
    </recommendedName>
</protein>
<evidence type="ECO:0000313" key="3">
    <source>
        <dbReference type="Proteomes" id="UP000831607"/>
    </source>
</evidence>
<gene>
    <name evidence="2" type="ORF">DHf2319_07520</name>
</gene>
<sequence>MGLITIGIGLASGLSSAQAQVEQKASGSTTDAPNPAAIATADDRMSSEEILKLFQREARAAYQMNKAACEGLSAEDKKVCLARARLQFDADMRYAQKRADQGY</sequence>
<dbReference type="RefSeq" id="WP_243477503.1">
    <property type="nucleotide sequence ID" value="NZ_CP063982.1"/>
</dbReference>
<dbReference type="EMBL" id="CP063982">
    <property type="protein sequence ID" value="UOD49344.1"/>
    <property type="molecule type" value="Genomic_DNA"/>
</dbReference>
<feature type="compositionally biased region" description="Polar residues" evidence="1">
    <location>
        <begin position="19"/>
        <end position="32"/>
    </location>
</feature>
<evidence type="ECO:0000313" key="2">
    <source>
        <dbReference type="EMBL" id="UOD49344.1"/>
    </source>
</evidence>
<evidence type="ECO:0000256" key="1">
    <source>
        <dbReference type="SAM" id="MobiDB-lite"/>
    </source>
</evidence>
<organism evidence="2 3">
    <name type="scientific">Orrella daihaiensis</name>
    <dbReference type="NCBI Taxonomy" id="2782176"/>
    <lineage>
        <taxon>Bacteria</taxon>
        <taxon>Pseudomonadati</taxon>
        <taxon>Pseudomonadota</taxon>
        <taxon>Betaproteobacteria</taxon>
        <taxon>Burkholderiales</taxon>
        <taxon>Alcaligenaceae</taxon>
        <taxon>Orrella</taxon>
    </lineage>
</organism>
<feature type="region of interest" description="Disordered" evidence="1">
    <location>
        <begin position="19"/>
        <end position="41"/>
    </location>
</feature>
<dbReference type="Proteomes" id="UP000831607">
    <property type="component" value="Chromosome"/>
</dbReference>
<accession>A0ABY4AGN3</accession>
<keyword evidence="3" id="KW-1185">Reference proteome</keyword>
<reference evidence="2 3" key="1">
    <citation type="submission" date="2020-11" db="EMBL/GenBank/DDBJ databases">
        <title>Algicoccus daihaiensis sp.nov., isolated from Daihai Lake in Inner Mongolia.</title>
        <authorList>
            <person name="Kai J."/>
        </authorList>
    </citation>
    <scope>NUCLEOTIDE SEQUENCE [LARGE SCALE GENOMIC DNA]</scope>
    <source>
        <strain evidence="3">f23</strain>
    </source>
</reference>